<dbReference type="InterPro" id="IPR051264">
    <property type="entry name" value="FAD-oxidored/transferase_4"/>
</dbReference>
<dbReference type="FunFam" id="3.30.465.10:FF:000001">
    <property type="entry name" value="D-2-hydroxyglutarate dehydrogenase, mitochondrial"/>
    <property type="match status" value="1"/>
</dbReference>
<comment type="caution">
    <text evidence="7">The sequence shown here is derived from an EMBL/GenBank/DDBJ whole genome shotgun (WGS) entry which is preliminary data.</text>
</comment>
<dbReference type="InterPro" id="IPR006094">
    <property type="entry name" value="Oxid_FAD_bind_N"/>
</dbReference>
<dbReference type="Proteomes" id="UP001157974">
    <property type="component" value="Unassembled WGS sequence"/>
</dbReference>
<dbReference type="PROSITE" id="PS51387">
    <property type="entry name" value="FAD_PCMH"/>
    <property type="match status" value="1"/>
</dbReference>
<keyword evidence="4" id="KW-0274">FAD</keyword>
<dbReference type="PANTHER" id="PTHR43716:SF1">
    <property type="entry name" value="D-2-HYDROXYGLUTARATE DEHYDROGENASE, MITOCHONDRIAL"/>
    <property type="match status" value="1"/>
</dbReference>
<evidence type="ECO:0000256" key="5">
    <source>
        <dbReference type="ARBA" id="ARBA00023002"/>
    </source>
</evidence>
<dbReference type="FunFam" id="3.30.70.2190:FF:000001">
    <property type="entry name" value="D-2-hydroxyglutarate dehydrogenase mitochondrial"/>
    <property type="match status" value="1"/>
</dbReference>
<comment type="similarity">
    <text evidence="2">Belongs to the FAD-binding oxidoreductase/transferase type 4 family.</text>
</comment>
<dbReference type="AlphaFoldDB" id="A0AAV8V2J9"/>
<name>A0AAV8V2J9_9RHOD</name>
<dbReference type="GO" id="GO:0071949">
    <property type="term" value="F:FAD binding"/>
    <property type="evidence" value="ECO:0007669"/>
    <property type="project" value="InterPro"/>
</dbReference>
<sequence>MLTGLLRRGSSAMTVFGKRLSGAAASAMKPVYSEVTGDDVDFFRSKLQPGAIVQGTEDLASYNKDWMNQYFGKSKLALRPKTTEEVSQLLRYCNEKRIPVVPQGGNTGLVGGSVPVKDEVIVSMSIMNKILDFDEVSGTITCEAGCVLETLDDYLADKGYRMPLDLGAKGSCQIGGNVATNAGGSRFVRYGSLRNSILGMEFVLADGTIVDTLTSLKKDNTGYDLKQLMIGSEGTLGIITKLTISTPRRLPAVNAALLGLESFEDVTKLLVEAKTSLGEVLSAFEFMDLEAVELGLKHLHGVRDPFESRYKCYVLIETVGSNPTHDGEKLEGFLEKSFEAGTLVDGVIAQDNTQMDSFWALREGLPEALLKEGTQGTLKYDVSLPMKDFYELVTDTRERLSQLPAATVGWGHIGDGNLHLNIAITEKGASELVKAQMDPFLYEWVRSRRGSISAEHGLGLMKAEKIYYTKPKSAVDIMKLIKHALDPNGILNPHKVLPRS</sequence>
<protein>
    <recommendedName>
        <fullName evidence="6">FAD-binding PCMH-type domain-containing protein</fullName>
    </recommendedName>
</protein>
<dbReference type="InterPro" id="IPR016171">
    <property type="entry name" value="Vanillyl_alc_oxidase_C-sub2"/>
</dbReference>
<dbReference type="Gene3D" id="3.30.70.2190">
    <property type="match status" value="1"/>
</dbReference>
<gene>
    <name evidence="7" type="ORF">NDN08_005178</name>
</gene>
<organism evidence="7 8">
    <name type="scientific">Rhodosorus marinus</name>
    <dbReference type="NCBI Taxonomy" id="101924"/>
    <lineage>
        <taxon>Eukaryota</taxon>
        <taxon>Rhodophyta</taxon>
        <taxon>Stylonematophyceae</taxon>
        <taxon>Stylonematales</taxon>
        <taxon>Stylonemataceae</taxon>
        <taxon>Rhodosorus</taxon>
    </lineage>
</organism>
<evidence type="ECO:0000256" key="2">
    <source>
        <dbReference type="ARBA" id="ARBA00008000"/>
    </source>
</evidence>
<keyword evidence="8" id="KW-1185">Reference proteome</keyword>
<dbReference type="GO" id="GO:0005739">
    <property type="term" value="C:mitochondrion"/>
    <property type="evidence" value="ECO:0007669"/>
    <property type="project" value="TreeGrafter"/>
</dbReference>
<keyword evidence="5" id="KW-0560">Oxidoreductase</keyword>
<evidence type="ECO:0000313" key="7">
    <source>
        <dbReference type="EMBL" id="KAJ8908469.1"/>
    </source>
</evidence>
<dbReference type="InterPro" id="IPR016166">
    <property type="entry name" value="FAD-bd_PCMH"/>
</dbReference>
<dbReference type="Pfam" id="PF01565">
    <property type="entry name" value="FAD_binding_4"/>
    <property type="match status" value="1"/>
</dbReference>
<dbReference type="EMBL" id="JAMWBK010000001">
    <property type="protein sequence ID" value="KAJ8908469.1"/>
    <property type="molecule type" value="Genomic_DNA"/>
</dbReference>
<dbReference type="InterPro" id="IPR016167">
    <property type="entry name" value="FAD-bd_PCMH_sub1"/>
</dbReference>
<dbReference type="FunFam" id="1.10.45.10:FF:000001">
    <property type="entry name" value="D-lactate dehydrogenase mitochondrial"/>
    <property type="match status" value="1"/>
</dbReference>
<dbReference type="PANTHER" id="PTHR43716">
    <property type="entry name" value="D-2-HYDROXYGLUTARATE DEHYDROGENASE, MITOCHONDRIAL"/>
    <property type="match status" value="1"/>
</dbReference>
<evidence type="ECO:0000256" key="4">
    <source>
        <dbReference type="ARBA" id="ARBA00022827"/>
    </source>
</evidence>
<dbReference type="Pfam" id="PF02913">
    <property type="entry name" value="FAD-oxidase_C"/>
    <property type="match status" value="1"/>
</dbReference>
<dbReference type="SUPFAM" id="SSF56176">
    <property type="entry name" value="FAD-binding/transporter-associated domain-like"/>
    <property type="match status" value="1"/>
</dbReference>
<dbReference type="Gene3D" id="3.30.465.10">
    <property type="match status" value="1"/>
</dbReference>
<dbReference type="GO" id="GO:0016491">
    <property type="term" value="F:oxidoreductase activity"/>
    <property type="evidence" value="ECO:0007669"/>
    <property type="project" value="UniProtKB-KW"/>
</dbReference>
<dbReference type="Gene3D" id="1.10.45.10">
    <property type="entry name" value="Vanillyl-alcohol Oxidase, Chain A, domain 4"/>
    <property type="match status" value="1"/>
</dbReference>
<dbReference type="Gene3D" id="3.30.43.10">
    <property type="entry name" value="Uridine Diphospho-n-acetylenolpyruvylglucosamine Reductase, domain 2"/>
    <property type="match status" value="1"/>
</dbReference>
<dbReference type="InterPro" id="IPR004113">
    <property type="entry name" value="FAD-bd_oxidored_4_C"/>
</dbReference>
<dbReference type="SUPFAM" id="SSF55103">
    <property type="entry name" value="FAD-linked oxidases, C-terminal domain"/>
    <property type="match status" value="1"/>
</dbReference>
<feature type="domain" description="FAD-binding PCMH-type" evidence="6">
    <location>
        <begin position="70"/>
        <end position="249"/>
    </location>
</feature>
<dbReference type="Gene3D" id="3.30.70.2740">
    <property type="match status" value="1"/>
</dbReference>
<accession>A0AAV8V2J9</accession>
<dbReference type="FunFam" id="3.30.43.10:FF:000011">
    <property type="entry name" value="D-lactate dehydrogenase (Cytochrome)"/>
    <property type="match status" value="1"/>
</dbReference>
<evidence type="ECO:0000256" key="1">
    <source>
        <dbReference type="ARBA" id="ARBA00001974"/>
    </source>
</evidence>
<reference evidence="7 8" key="1">
    <citation type="journal article" date="2023" name="Nat. Commun.">
        <title>Origin of minicircular mitochondrial genomes in red algae.</title>
        <authorList>
            <person name="Lee Y."/>
            <person name="Cho C.H."/>
            <person name="Lee Y.M."/>
            <person name="Park S.I."/>
            <person name="Yang J.H."/>
            <person name="West J.A."/>
            <person name="Bhattacharya D."/>
            <person name="Yoon H.S."/>
        </authorList>
    </citation>
    <scope>NUCLEOTIDE SEQUENCE [LARGE SCALE GENOMIC DNA]</scope>
    <source>
        <strain evidence="7 8">CCMP1338</strain>
        <tissue evidence="7">Whole cell</tissue>
    </source>
</reference>
<dbReference type="InterPro" id="IPR036318">
    <property type="entry name" value="FAD-bd_PCMH-like_sf"/>
</dbReference>
<comment type="cofactor">
    <cofactor evidence="1">
        <name>FAD</name>
        <dbReference type="ChEBI" id="CHEBI:57692"/>
    </cofactor>
</comment>
<dbReference type="InterPro" id="IPR016169">
    <property type="entry name" value="FAD-bd_PCMH_sub2"/>
</dbReference>
<dbReference type="InterPro" id="IPR016164">
    <property type="entry name" value="FAD-linked_Oxase-like_C"/>
</dbReference>
<keyword evidence="3" id="KW-0285">Flavoprotein</keyword>
<evidence type="ECO:0000313" key="8">
    <source>
        <dbReference type="Proteomes" id="UP001157974"/>
    </source>
</evidence>
<evidence type="ECO:0000259" key="6">
    <source>
        <dbReference type="PROSITE" id="PS51387"/>
    </source>
</evidence>
<proteinExistence type="inferred from homology"/>
<evidence type="ECO:0000256" key="3">
    <source>
        <dbReference type="ARBA" id="ARBA00022630"/>
    </source>
</evidence>